<keyword evidence="1" id="KW-0812">Transmembrane</keyword>
<keyword evidence="3" id="KW-1185">Reference proteome</keyword>
<keyword evidence="1" id="KW-1133">Transmembrane helix</keyword>
<comment type="caution">
    <text evidence="2">The sequence shown here is derived from an EMBL/GenBank/DDBJ whole genome shotgun (WGS) entry which is preliminary data.</text>
</comment>
<reference evidence="2 3" key="1">
    <citation type="journal article" date="2015" name="Nat. Commun.">
        <title>Lucilia cuprina genome unlocks parasitic fly biology to underpin future interventions.</title>
        <authorList>
            <person name="Anstead C.A."/>
            <person name="Korhonen P.K."/>
            <person name="Young N.D."/>
            <person name="Hall R.S."/>
            <person name="Jex A.R."/>
            <person name="Murali S.C."/>
            <person name="Hughes D.S."/>
            <person name="Lee S.F."/>
            <person name="Perry T."/>
            <person name="Stroehlein A.J."/>
            <person name="Ansell B.R."/>
            <person name="Breugelmans B."/>
            <person name="Hofmann A."/>
            <person name="Qu J."/>
            <person name="Dugan S."/>
            <person name="Lee S.L."/>
            <person name="Chao H."/>
            <person name="Dinh H."/>
            <person name="Han Y."/>
            <person name="Doddapaneni H.V."/>
            <person name="Worley K.C."/>
            <person name="Muzny D.M."/>
            <person name="Ioannidis P."/>
            <person name="Waterhouse R.M."/>
            <person name="Zdobnov E.M."/>
            <person name="James P.J."/>
            <person name="Bagnall N.H."/>
            <person name="Kotze A.C."/>
            <person name="Gibbs R.A."/>
            <person name="Richards S."/>
            <person name="Batterham P."/>
            <person name="Gasser R.B."/>
        </authorList>
    </citation>
    <scope>NUCLEOTIDE SEQUENCE [LARGE SCALE GENOMIC DNA]</scope>
    <source>
        <strain evidence="2 3">LS</strain>
        <tissue evidence="2">Full body</tissue>
    </source>
</reference>
<accession>A0A0L0CJS4</accession>
<keyword evidence="1" id="KW-0472">Membrane</keyword>
<dbReference type="AlphaFoldDB" id="A0A0L0CJS4"/>
<organism evidence="2 3">
    <name type="scientific">Lucilia cuprina</name>
    <name type="common">Green bottle fly</name>
    <name type="synonym">Australian sheep blowfly</name>
    <dbReference type="NCBI Taxonomy" id="7375"/>
    <lineage>
        <taxon>Eukaryota</taxon>
        <taxon>Metazoa</taxon>
        <taxon>Ecdysozoa</taxon>
        <taxon>Arthropoda</taxon>
        <taxon>Hexapoda</taxon>
        <taxon>Insecta</taxon>
        <taxon>Pterygota</taxon>
        <taxon>Neoptera</taxon>
        <taxon>Endopterygota</taxon>
        <taxon>Diptera</taxon>
        <taxon>Brachycera</taxon>
        <taxon>Muscomorpha</taxon>
        <taxon>Oestroidea</taxon>
        <taxon>Calliphoridae</taxon>
        <taxon>Luciliinae</taxon>
        <taxon>Lucilia</taxon>
    </lineage>
</organism>
<feature type="transmembrane region" description="Helical" evidence="1">
    <location>
        <begin position="118"/>
        <end position="144"/>
    </location>
</feature>
<name>A0A0L0CJS4_LUCCU</name>
<gene>
    <name evidence="2" type="ORF">FF38_00491</name>
</gene>
<feature type="transmembrane region" description="Helical" evidence="1">
    <location>
        <begin position="80"/>
        <end position="98"/>
    </location>
</feature>
<evidence type="ECO:0000313" key="3">
    <source>
        <dbReference type="Proteomes" id="UP000037069"/>
    </source>
</evidence>
<evidence type="ECO:0000313" key="2">
    <source>
        <dbReference type="EMBL" id="KNC32501.1"/>
    </source>
</evidence>
<evidence type="ECO:0008006" key="4">
    <source>
        <dbReference type="Google" id="ProtNLM"/>
    </source>
</evidence>
<evidence type="ECO:0000256" key="1">
    <source>
        <dbReference type="SAM" id="Phobius"/>
    </source>
</evidence>
<feature type="transmembrane region" description="Helical" evidence="1">
    <location>
        <begin position="156"/>
        <end position="177"/>
    </location>
</feature>
<dbReference type="EMBL" id="JRES01000305">
    <property type="protein sequence ID" value="KNC32501.1"/>
    <property type="molecule type" value="Genomic_DNA"/>
</dbReference>
<proteinExistence type="predicted"/>
<dbReference type="Proteomes" id="UP000037069">
    <property type="component" value="Unassembled WGS sequence"/>
</dbReference>
<sequence length="271" mass="28614">MIGICGGSGGGGGVNKLTSSSTASITSSAATTTAIETFLIATIIIIVVIILVLIVIIMVGLVGVIIVAKSSTNYLHLKNLTHLVFVVDFATKGFLGLWKRCVLVFADLGLALKTAGILLRFVFALGSGFLSLMIEQFCFCCCLVLKFPLGFLSSTVEFCCSCLGLVVSSFLNLSVFAGNLRDVLGLLSSFSTSLGEFFSCCFCCSGLEFSLAALAALIAAGNLRGVAGFVSSTDLLCCCCGLEFSFEEFSKTKVEICETLMEDFLWEAIKT</sequence>
<feature type="transmembrane region" description="Helical" evidence="1">
    <location>
        <begin position="197"/>
        <end position="220"/>
    </location>
</feature>
<feature type="transmembrane region" description="Helical" evidence="1">
    <location>
        <begin position="38"/>
        <end position="68"/>
    </location>
</feature>
<protein>
    <recommendedName>
        <fullName evidence="4">Transmembrane protein</fullName>
    </recommendedName>
</protein>